<dbReference type="SUPFAM" id="SSF52141">
    <property type="entry name" value="Uracil-DNA glycosylase-like"/>
    <property type="match status" value="1"/>
</dbReference>
<dbReference type="EC" id="3.2.2.27" evidence="3"/>
<dbReference type="PANTHER" id="PTHR33693">
    <property type="entry name" value="TYPE-5 URACIL-DNA GLYCOSYLASE"/>
    <property type="match status" value="1"/>
</dbReference>
<evidence type="ECO:0000259" key="13">
    <source>
        <dbReference type="SMART" id="SM00986"/>
    </source>
</evidence>
<comment type="similarity">
    <text evidence="2">Belongs to the uracil-DNA glycosylase (UDG) superfamily. Type 4 (UDGa) family.</text>
</comment>
<evidence type="ECO:0000256" key="10">
    <source>
        <dbReference type="ARBA" id="ARBA00023014"/>
    </source>
</evidence>
<evidence type="ECO:0000256" key="4">
    <source>
        <dbReference type="ARBA" id="ARBA00019403"/>
    </source>
</evidence>
<keyword evidence="9" id="KW-0408">Iron</keyword>
<dbReference type="SMART" id="SM00987">
    <property type="entry name" value="UreE_C"/>
    <property type="match status" value="1"/>
</dbReference>
<dbReference type="GO" id="GO:0004844">
    <property type="term" value="F:uracil DNA N-glycosylase activity"/>
    <property type="evidence" value="ECO:0007669"/>
    <property type="project" value="UniProtKB-EC"/>
</dbReference>
<evidence type="ECO:0000313" key="14">
    <source>
        <dbReference type="EMBL" id="ROP84136.1"/>
    </source>
</evidence>
<keyword evidence="7" id="KW-0227">DNA damage</keyword>
<keyword evidence="11" id="KW-0234">DNA repair</keyword>
<dbReference type="Proteomes" id="UP000278222">
    <property type="component" value="Unassembled WGS sequence"/>
</dbReference>
<dbReference type="OrthoDB" id="5290748at2"/>
<dbReference type="SMART" id="SM00986">
    <property type="entry name" value="UDG"/>
    <property type="match status" value="1"/>
</dbReference>
<dbReference type="AlphaFoldDB" id="A0A3N1L118"/>
<evidence type="ECO:0000256" key="1">
    <source>
        <dbReference type="ARBA" id="ARBA00001400"/>
    </source>
</evidence>
<evidence type="ECO:0000256" key="9">
    <source>
        <dbReference type="ARBA" id="ARBA00023004"/>
    </source>
</evidence>
<comment type="catalytic activity">
    <reaction evidence="1">
        <text>Hydrolyzes single-stranded DNA or mismatched double-stranded DNA and polynucleotides, releasing free uracil.</text>
        <dbReference type="EC" id="3.2.2.27"/>
    </reaction>
</comment>
<evidence type="ECO:0000256" key="6">
    <source>
        <dbReference type="ARBA" id="ARBA00022723"/>
    </source>
</evidence>
<keyword evidence="8" id="KW-0378">Hydrolase</keyword>
<dbReference type="GO" id="GO:0051539">
    <property type="term" value="F:4 iron, 4 sulfur cluster binding"/>
    <property type="evidence" value="ECO:0007669"/>
    <property type="project" value="UniProtKB-KW"/>
</dbReference>
<dbReference type="CDD" id="cd10030">
    <property type="entry name" value="UDG-F4_TTUDGA_SPO1dp_like"/>
    <property type="match status" value="1"/>
</dbReference>
<name>A0A3N1L118_9PROT</name>
<evidence type="ECO:0000256" key="7">
    <source>
        <dbReference type="ARBA" id="ARBA00022763"/>
    </source>
</evidence>
<dbReference type="GO" id="GO:0006281">
    <property type="term" value="P:DNA repair"/>
    <property type="evidence" value="ECO:0007669"/>
    <property type="project" value="UniProtKB-KW"/>
</dbReference>
<evidence type="ECO:0000256" key="3">
    <source>
        <dbReference type="ARBA" id="ARBA00012030"/>
    </source>
</evidence>
<keyword evidence="10" id="KW-0411">Iron-sulfur</keyword>
<dbReference type="InterPro" id="IPR036895">
    <property type="entry name" value="Uracil-DNA_glycosylase-like_sf"/>
</dbReference>
<dbReference type="InterPro" id="IPR051536">
    <property type="entry name" value="UDG_Type-4/5"/>
</dbReference>
<evidence type="ECO:0000313" key="15">
    <source>
        <dbReference type="Proteomes" id="UP000278222"/>
    </source>
</evidence>
<keyword evidence="5" id="KW-0004">4Fe-4S</keyword>
<organism evidence="14 15">
    <name type="scientific">Stella humosa</name>
    <dbReference type="NCBI Taxonomy" id="94"/>
    <lineage>
        <taxon>Bacteria</taxon>
        <taxon>Pseudomonadati</taxon>
        <taxon>Pseudomonadota</taxon>
        <taxon>Alphaproteobacteria</taxon>
        <taxon>Rhodospirillales</taxon>
        <taxon>Stellaceae</taxon>
        <taxon>Stella</taxon>
    </lineage>
</organism>
<gene>
    <name evidence="14" type="ORF">EDC65_3484</name>
</gene>
<feature type="compositionally biased region" description="Low complexity" evidence="12">
    <location>
        <begin position="39"/>
        <end position="57"/>
    </location>
</feature>
<evidence type="ECO:0000256" key="8">
    <source>
        <dbReference type="ARBA" id="ARBA00022801"/>
    </source>
</evidence>
<proteinExistence type="inferred from homology"/>
<protein>
    <recommendedName>
        <fullName evidence="4">Type-4 uracil-DNA glycosylase</fullName>
        <ecNumber evidence="3">3.2.2.27</ecNumber>
    </recommendedName>
</protein>
<keyword evidence="15" id="KW-1185">Reference proteome</keyword>
<comment type="caution">
    <text evidence="14">The sequence shown here is derived from an EMBL/GenBank/DDBJ whole genome shotgun (WGS) entry which is preliminary data.</text>
</comment>
<reference evidence="14 15" key="1">
    <citation type="submission" date="2018-11" db="EMBL/GenBank/DDBJ databases">
        <title>Genomic Encyclopedia of Type Strains, Phase IV (KMG-IV): sequencing the most valuable type-strain genomes for metagenomic binning, comparative biology and taxonomic classification.</title>
        <authorList>
            <person name="Goeker M."/>
        </authorList>
    </citation>
    <scope>NUCLEOTIDE SEQUENCE [LARGE SCALE GENOMIC DNA]</scope>
    <source>
        <strain evidence="14 15">DSM 5900</strain>
    </source>
</reference>
<feature type="domain" description="Uracil-DNA glycosylase-like" evidence="13">
    <location>
        <begin position="112"/>
        <end position="264"/>
    </location>
</feature>
<keyword evidence="6" id="KW-0479">Metal-binding</keyword>
<dbReference type="Pfam" id="PF03167">
    <property type="entry name" value="UDG"/>
    <property type="match status" value="1"/>
</dbReference>
<dbReference type="GO" id="GO:0046872">
    <property type="term" value="F:metal ion binding"/>
    <property type="evidence" value="ECO:0007669"/>
    <property type="project" value="UniProtKB-KW"/>
</dbReference>
<evidence type="ECO:0000256" key="5">
    <source>
        <dbReference type="ARBA" id="ARBA00022485"/>
    </source>
</evidence>
<sequence length="274" mass="29157">MRPEEALALLQWQIAIGADEAIGETAPDRTAVRPPAPAVQPAGPAAARPPAAVQPGPSTVLPMRRPGPVAALPVGATSADVAAAAMDLAQLQAAMEAFEGCALRRTATNTVFADGNPAARVMVIGEAPGADEDRQGKPFVGVSGRLLDRMLGAIGLDRNSAYITNILPWRPPGNRTPTAAEIAMCLPFVRRHVALVDPAILVFVGGVSASTMLDRSEGIMKLRGRWHQYRTDEGNKTIDAMCVFHPAFLLRTPARKRDAWRDLLSIQARLITPD</sequence>
<dbReference type="EMBL" id="RJKX01000015">
    <property type="protein sequence ID" value="ROP84136.1"/>
    <property type="molecule type" value="Genomic_DNA"/>
</dbReference>
<evidence type="ECO:0000256" key="12">
    <source>
        <dbReference type="SAM" id="MobiDB-lite"/>
    </source>
</evidence>
<dbReference type="InterPro" id="IPR005273">
    <property type="entry name" value="Ura-DNA_glyco_family4"/>
</dbReference>
<evidence type="ECO:0000256" key="11">
    <source>
        <dbReference type="ARBA" id="ARBA00023204"/>
    </source>
</evidence>
<dbReference type="PANTHER" id="PTHR33693:SF1">
    <property type="entry name" value="TYPE-4 URACIL-DNA GLYCOSYLASE"/>
    <property type="match status" value="1"/>
</dbReference>
<feature type="region of interest" description="Disordered" evidence="12">
    <location>
        <begin position="28"/>
        <end position="58"/>
    </location>
</feature>
<dbReference type="InterPro" id="IPR005122">
    <property type="entry name" value="Uracil-DNA_glycosylase-like"/>
</dbReference>
<evidence type="ECO:0000256" key="2">
    <source>
        <dbReference type="ARBA" id="ARBA00006521"/>
    </source>
</evidence>
<dbReference type="NCBIfam" id="TIGR00758">
    <property type="entry name" value="UDG_fam4"/>
    <property type="match status" value="1"/>
</dbReference>
<accession>A0A3N1L118</accession>
<dbReference type="Gene3D" id="3.40.470.10">
    <property type="entry name" value="Uracil-DNA glycosylase-like domain"/>
    <property type="match status" value="1"/>
</dbReference>